<sequence>MNPIPEPATRLIVALDFSEAEAALAFARKLDPARCALKVGFELFVVAGPDLLHRLHGLGFRVFLDLKFHDIPNTVAAACRAAARTGVWLINVHASGGEEMMRAAHAAVRETNDTTALLAVTVLTSSDAGTLREIGVNREPAEQVRLLGELAVRKAGLEGLVCSAQEAAMLRRLLGEEPLLVTPGIRLEDAGGDDQKRVMTPERAISAGASAIVVGRPITRAADPSMAMEAFITRLQKSE</sequence>
<dbReference type="EC" id="4.1.1.23" evidence="9"/>
<dbReference type="GO" id="GO:0005829">
    <property type="term" value="C:cytosol"/>
    <property type="evidence" value="ECO:0007669"/>
    <property type="project" value="TreeGrafter"/>
</dbReference>
<feature type="active site" description="Proton donor" evidence="9">
    <location>
        <position position="67"/>
    </location>
</feature>
<keyword evidence="5 9" id="KW-0665">Pyrimidine biosynthesis</keyword>
<feature type="binding site" evidence="9 11">
    <location>
        <position position="195"/>
    </location>
    <ligand>
        <name>substrate</name>
    </ligand>
</feature>
<evidence type="ECO:0000313" key="14">
    <source>
        <dbReference type="EMBL" id="AKJ95040.1"/>
    </source>
</evidence>
<evidence type="ECO:0000256" key="2">
    <source>
        <dbReference type="ARBA" id="ARBA00004861"/>
    </source>
</evidence>
<comment type="catalytic activity">
    <reaction evidence="7 9 12">
        <text>orotidine 5'-phosphate + H(+) = UMP + CO2</text>
        <dbReference type="Rhea" id="RHEA:11596"/>
        <dbReference type="ChEBI" id="CHEBI:15378"/>
        <dbReference type="ChEBI" id="CHEBI:16526"/>
        <dbReference type="ChEBI" id="CHEBI:57538"/>
        <dbReference type="ChEBI" id="CHEBI:57865"/>
        <dbReference type="EC" id="4.1.1.23"/>
    </reaction>
</comment>
<dbReference type="HAMAP" id="MF_01200_B">
    <property type="entry name" value="OMPdecase_type1_B"/>
    <property type="match status" value="1"/>
</dbReference>
<reference evidence="14 15" key="1">
    <citation type="submission" date="2015-04" db="EMBL/GenBank/DDBJ databases">
        <title>Complete Sequence for the Genome of the Thioalkalivibrio versutus D301.</title>
        <authorList>
            <person name="Mu T."/>
            <person name="Zhou J."/>
            <person name="Xu X."/>
        </authorList>
    </citation>
    <scope>NUCLEOTIDE SEQUENCE [LARGE SCALE GENOMIC DNA]</scope>
    <source>
        <strain evidence="14 15">D301</strain>
    </source>
</reference>
<feature type="binding site" evidence="9 11">
    <location>
        <position position="38"/>
    </location>
    <ligand>
        <name>substrate</name>
    </ligand>
</feature>
<dbReference type="NCBIfam" id="NF001273">
    <property type="entry name" value="PRK00230.1"/>
    <property type="match status" value="1"/>
</dbReference>
<feature type="binding site" evidence="9 11">
    <location>
        <position position="215"/>
    </location>
    <ligand>
        <name>substrate</name>
    </ligand>
</feature>
<protein>
    <recommendedName>
        <fullName evidence="9">Orotidine 5'-phosphate decarboxylase</fullName>
        <ecNumber evidence="9">4.1.1.23</ecNumber>
    </recommendedName>
    <alternativeName>
        <fullName evidence="9">OMP decarboxylase</fullName>
        <shortName evidence="9">OMPDCase</shortName>
        <shortName evidence="9">OMPdecase</shortName>
    </alternativeName>
</protein>
<dbReference type="RefSeq" id="WP_047251140.1">
    <property type="nucleotide sequence ID" value="NZ_CP011367.1"/>
</dbReference>
<comment type="similarity">
    <text evidence="8 9">Belongs to the OMP decarboxylase family. Type 1 subfamily.</text>
</comment>
<dbReference type="UniPathway" id="UPA00070">
    <property type="reaction ID" value="UER00120"/>
</dbReference>
<accession>A0A0G3G1F2</accession>
<evidence type="ECO:0000256" key="11">
    <source>
        <dbReference type="PIRSR" id="PIRSR614732-2"/>
    </source>
</evidence>
<feature type="active site" description="For OMPdecase activity" evidence="10">
    <location>
        <position position="65"/>
    </location>
</feature>
<dbReference type="NCBIfam" id="TIGR01740">
    <property type="entry name" value="pyrF"/>
    <property type="match status" value="1"/>
</dbReference>
<dbReference type="GO" id="GO:0044205">
    <property type="term" value="P:'de novo' UMP biosynthetic process"/>
    <property type="evidence" value="ECO:0007669"/>
    <property type="project" value="UniProtKB-UniRule"/>
</dbReference>
<gene>
    <name evidence="9" type="primary">pyrF</name>
    <name evidence="14" type="ORF">TVD_06540</name>
</gene>
<dbReference type="InterPro" id="IPR014732">
    <property type="entry name" value="OMPdecase"/>
</dbReference>
<dbReference type="Pfam" id="PF00215">
    <property type="entry name" value="OMPdecase"/>
    <property type="match status" value="1"/>
</dbReference>
<dbReference type="FunFam" id="3.20.20.70:FF:000015">
    <property type="entry name" value="Orotidine 5'-phosphate decarboxylase"/>
    <property type="match status" value="1"/>
</dbReference>
<evidence type="ECO:0000256" key="8">
    <source>
        <dbReference type="ARBA" id="ARBA00061012"/>
    </source>
</evidence>
<evidence type="ECO:0000259" key="13">
    <source>
        <dbReference type="SMART" id="SM00934"/>
    </source>
</evidence>
<dbReference type="GO" id="GO:0004590">
    <property type="term" value="F:orotidine-5'-phosphate decarboxylase activity"/>
    <property type="evidence" value="ECO:0007669"/>
    <property type="project" value="UniProtKB-UniRule"/>
</dbReference>
<evidence type="ECO:0000313" key="15">
    <source>
        <dbReference type="Proteomes" id="UP000064201"/>
    </source>
</evidence>
<dbReference type="KEGG" id="tvr:TVD_06540"/>
<evidence type="ECO:0000256" key="7">
    <source>
        <dbReference type="ARBA" id="ARBA00049157"/>
    </source>
</evidence>
<evidence type="ECO:0000256" key="1">
    <source>
        <dbReference type="ARBA" id="ARBA00002356"/>
    </source>
</evidence>
<organism evidence="14 15">
    <name type="scientific">Thioalkalivibrio versutus</name>
    <dbReference type="NCBI Taxonomy" id="106634"/>
    <lineage>
        <taxon>Bacteria</taxon>
        <taxon>Pseudomonadati</taxon>
        <taxon>Pseudomonadota</taxon>
        <taxon>Gammaproteobacteria</taxon>
        <taxon>Chromatiales</taxon>
        <taxon>Ectothiorhodospiraceae</taxon>
        <taxon>Thioalkalivibrio</taxon>
    </lineage>
</organism>
<dbReference type="InterPro" id="IPR011060">
    <property type="entry name" value="RibuloseP-bd_barrel"/>
</dbReference>
<evidence type="ECO:0000256" key="3">
    <source>
        <dbReference type="ARBA" id="ARBA00011738"/>
    </source>
</evidence>
<dbReference type="PATRIC" id="fig|106634.4.peg.1337"/>
<evidence type="ECO:0000256" key="6">
    <source>
        <dbReference type="ARBA" id="ARBA00023239"/>
    </source>
</evidence>
<dbReference type="Gene3D" id="3.20.20.70">
    <property type="entry name" value="Aldolase class I"/>
    <property type="match status" value="1"/>
</dbReference>
<dbReference type="PANTHER" id="PTHR32119">
    <property type="entry name" value="OROTIDINE 5'-PHOSPHATE DECARBOXYLASE"/>
    <property type="match status" value="1"/>
</dbReference>
<proteinExistence type="inferred from homology"/>
<evidence type="ECO:0000256" key="9">
    <source>
        <dbReference type="HAMAP-Rule" id="MF_01200"/>
    </source>
</evidence>
<dbReference type="Proteomes" id="UP000064201">
    <property type="component" value="Chromosome"/>
</dbReference>
<dbReference type="GO" id="GO:0006207">
    <property type="term" value="P:'de novo' pyrimidine nucleobase biosynthetic process"/>
    <property type="evidence" value="ECO:0007669"/>
    <property type="project" value="InterPro"/>
</dbReference>
<feature type="active site" description="For OMPdecase activity" evidence="10">
    <location>
        <position position="67"/>
    </location>
</feature>
<feature type="binding site" evidence="9 11">
    <location>
        <position position="16"/>
    </location>
    <ligand>
        <name>substrate</name>
    </ligand>
</feature>
<keyword evidence="15" id="KW-1185">Reference proteome</keyword>
<feature type="active site" description="For OMPdecase activity" evidence="10">
    <location>
        <position position="70"/>
    </location>
</feature>
<evidence type="ECO:0000256" key="12">
    <source>
        <dbReference type="RuleBase" id="RU000512"/>
    </source>
</evidence>
<comment type="pathway">
    <text evidence="2 9 12">Pyrimidine metabolism; UMP biosynthesis via de novo pathway; UMP from orotate: step 2/2.</text>
</comment>
<dbReference type="CDD" id="cd04725">
    <property type="entry name" value="OMP_decarboxylase_like"/>
    <property type="match status" value="1"/>
</dbReference>
<evidence type="ECO:0000256" key="5">
    <source>
        <dbReference type="ARBA" id="ARBA00022975"/>
    </source>
</evidence>
<feature type="domain" description="Orotidine 5'-phosphate decarboxylase" evidence="13">
    <location>
        <begin position="10"/>
        <end position="231"/>
    </location>
</feature>
<dbReference type="SMART" id="SM00934">
    <property type="entry name" value="OMPdecase"/>
    <property type="match status" value="1"/>
</dbReference>
<evidence type="ECO:0000256" key="10">
    <source>
        <dbReference type="PIRSR" id="PIRSR614732-1"/>
    </source>
</evidence>
<keyword evidence="4 9" id="KW-0210">Decarboxylase</keyword>
<feature type="binding site" evidence="9 11">
    <location>
        <position position="124"/>
    </location>
    <ligand>
        <name>substrate</name>
    </ligand>
</feature>
<dbReference type="PANTHER" id="PTHR32119:SF2">
    <property type="entry name" value="OROTIDINE 5'-PHOSPHATE DECARBOXYLASE"/>
    <property type="match status" value="1"/>
</dbReference>
<dbReference type="STRING" id="106634.TVD_06540"/>
<dbReference type="InterPro" id="IPR013785">
    <property type="entry name" value="Aldolase_TIM"/>
</dbReference>
<feature type="binding site" evidence="9">
    <location>
        <begin position="65"/>
        <end position="74"/>
    </location>
    <ligand>
        <name>substrate</name>
    </ligand>
</feature>
<name>A0A0G3G1F2_9GAMM</name>
<dbReference type="PROSITE" id="PS00156">
    <property type="entry name" value="OMPDECASE"/>
    <property type="match status" value="1"/>
</dbReference>
<comment type="function">
    <text evidence="1 9">Catalyzes the decarboxylation of orotidine 5'-monophosphate (OMP) to uridine 5'-monophosphate (UMP).</text>
</comment>
<keyword evidence="6 9" id="KW-0456">Lyase</keyword>
<dbReference type="AlphaFoldDB" id="A0A0G3G1F2"/>
<dbReference type="InterPro" id="IPR001754">
    <property type="entry name" value="OMPdeCOase_dom"/>
</dbReference>
<dbReference type="OrthoDB" id="9806203at2"/>
<comment type="subunit">
    <text evidence="3 9">Homodimer.</text>
</comment>
<dbReference type="EMBL" id="CP011367">
    <property type="protein sequence ID" value="AKJ95040.1"/>
    <property type="molecule type" value="Genomic_DNA"/>
</dbReference>
<dbReference type="InterPro" id="IPR047596">
    <property type="entry name" value="OMPdecase_bac"/>
</dbReference>
<dbReference type="SUPFAM" id="SSF51366">
    <property type="entry name" value="Ribulose-phoshate binding barrel"/>
    <property type="match status" value="1"/>
</dbReference>
<feature type="binding site" evidence="9 11">
    <location>
        <position position="216"/>
    </location>
    <ligand>
        <name>substrate</name>
    </ligand>
</feature>
<feature type="binding site" evidence="9 11">
    <location>
        <position position="186"/>
    </location>
    <ligand>
        <name>substrate</name>
    </ligand>
</feature>
<dbReference type="InterPro" id="IPR018089">
    <property type="entry name" value="OMPdecase_AS"/>
</dbReference>
<evidence type="ECO:0000256" key="4">
    <source>
        <dbReference type="ARBA" id="ARBA00022793"/>
    </source>
</evidence>